<evidence type="ECO:0008006" key="4">
    <source>
        <dbReference type="Google" id="ProtNLM"/>
    </source>
</evidence>
<reference evidence="3" key="2">
    <citation type="submission" date="2025-08" db="UniProtKB">
        <authorList>
            <consortium name="RefSeq"/>
        </authorList>
    </citation>
    <scope>IDENTIFICATION</scope>
    <source>
        <tissue evidence="3">Leaf</tissue>
    </source>
</reference>
<feature type="region of interest" description="Disordered" evidence="1">
    <location>
        <begin position="223"/>
        <end position="270"/>
    </location>
</feature>
<dbReference type="Proteomes" id="UP000813463">
    <property type="component" value="Chromosome 1"/>
</dbReference>
<name>A0A9R0J7L0_SPIOL</name>
<organism evidence="2 3">
    <name type="scientific">Spinacia oleracea</name>
    <name type="common">Spinach</name>
    <dbReference type="NCBI Taxonomy" id="3562"/>
    <lineage>
        <taxon>Eukaryota</taxon>
        <taxon>Viridiplantae</taxon>
        <taxon>Streptophyta</taxon>
        <taxon>Embryophyta</taxon>
        <taxon>Tracheophyta</taxon>
        <taxon>Spermatophyta</taxon>
        <taxon>Magnoliopsida</taxon>
        <taxon>eudicotyledons</taxon>
        <taxon>Gunneridae</taxon>
        <taxon>Pentapetalae</taxon>
        <taxon>Caryophyllales</taxon>
        <taxon>Chenopodiaceae</taxon>
        <taxon>Chenopodioideae</taxon>
        <taxon>Anserineae</taxon>
        <taxon>Spinacia</taxon>
    </lineage>
</organism>
<accession>A0A9R0J7L0</accession>
<proteinExistence type="predicted"/>
<feature type="compositionally biased region" description="Acidic residues" evidence="1">
    <location>
        <begin position="86"/>
        <end position="97"/>
    </location>
</feature>
<sequence>MIKRRFYRAERGDKDDPSSGSSSDSSSDSDVEVRSSDDSEQDEPTHTEPEPDSNVEADNDDSDEDDDDVRPPSKPQHPSSSSAGYESEDSSGNEIDADSGGLLANDDDSESEKDGNELNEKLPLRKESGETIETQTEDHSAVDDLPKCVLKSKSVYKCRLCPKIVCLNEESLKTHLKSKRHSRSEKLLNGGRLKRYLNSDGEEEVISDDDYETHAERHARIIALAQDTSMKKSKGRQRQRHRLKRKKDSSIVPNSGQQKENRAKRRKKAD</sequence>
<reference evidence="2" key="1">
    <citation type="journal article" date="2021" name="Nat. Commun.">
        <title>Genomic analyses provide insights into spinach domestication and the genetic basis of agronomic traits.</title>
        <authorList>
            <person name="Cai X."/>
            <person name="Sun X."/>
            <person name="Xu C."/>
            <person name="Sun H."/>
            <person name="Wang X."/>
            <person name="Ge C."/>
            <person name="Zhang Z."/>
            <person name="Wang Q."/>
            <person name="Fei Z."/>
            <person name="Jiao C."/>
            <person name="Wang Q."/>
        </authorList>
    </citation>
    <scope>NUCLEOTIDE SEQUENCE [LARGE SCALE GENOMIC DNA]</scope>
    <source>
        <strain evidence="2">cv. Varoflay</strain>
    </source>
</reference>
<gene>
    <name evidence="3" type="primary">LOC110801637</name>
</gene>
<feature type="compositionally biased region" description="Basic residues" evidence="1">
    <location>
        <begin position="231"/>
        <end position="247"/>
    </location>
</feature>
<protein>
    <recommendedName>
        <fullName evidence="4">C2H2-type domain-containing protein</fullName>
    </recommendedName>
</protein>
<evidence type="ECO:0000313" key="3">
    <source>
        <dbReference type="RefSeq" id="XP_021862702.1"/>
    </source>
</evidence>
<feature type="compositionally biased region" description="Low complexity" evidence="1">
    <location>
        <begin position="18"/>
        <end position="28"/>
    </location>
</feature>
<feature type="compositionally biased region" description="Basic and acidic residues" evidence="1">
    <location>
        <begin position="31"/>
        <end position="49"/>
    </location>
</feature>
<dbReference type="GeneID" id="110801637"/>
<dbReference type="RefSeq" id="XP_021862702.1">
    <property type="nucleotide sequence ID" value="XM_022007010.2"/>
</dbReference>
<evidence type="ECO:0000313" key="2">
    <source>
        <dbReference type="Proteomes" id="UP000813463"/>
    </source>
</evidence>
<dbReference type="PANTHER" id="PTHR36332">
    <property type="entry name" value="STRESS RESPONSE PROTEIN"/>
    <property type="match status" value="1"/>
</dbReference>
<feature type="region of interest" description="Disordered" evidence="1">
    <location>
        <begin position="1"/>
        <end position="144"/>
    </location>
</feature>
<feature type="compositionally biased region" description="Basic and acidic residues" evidence="1">
    <location>
        <begin position="112"/>
        <end position="129"/>
    </location>
</feature>
<dbReference type="OrthoDB" id="1745547at2759"/>
<feature type="compositionally biased region" description="Acidic residues" evidence="1">
    <location>
        <begin position="50"/>
        <end position="68"/>
    </location>
</feature>
<dbReference type="PANTHER" id="PTHR36332:SF1">
    <property type="entry name" value="STRESS RESPONSE PROTEIN"/>
    <property type="match status" value="1"/>
</dbReference>
<feature type="compositionally biased region" description="Basic and acidic residues" evidence="1">
    <location>
        <begin position="7"/>
        <end position="17"/>
    </location>
</feature>
<evidence type="ECO:0000256" key="1">
    <source>
        <dbReference type="SAM" id="MobiDB-lite"/>
    </source>
</evidence>
<dbReference type="AlphaFoldDB" id="A0A9R0J7L0"/>
<keyword evidence="2" id="KW-1185">Reference proteome</keyword>
<dbReference type="KEGG" id="soe:110801637"/>
<feature type="compositionally biased region" description="Low complexity" evidence="1">
    <location>
        <begin position="76"/>
        <end position="85"/>
    </location>
</feature>